<protein>
    <submittedName>
        <fullName evidence="1">Uncharacterized protein</fullName>
    </submittedName>
</protein>
<accession>A0AAD8EI80</accession>
<dbReference type="Proteomes" id="UP001233999">
    <property type="component" value="Unassembled WGS sequence"/>
</dbReference>
<comment type="caution">
    <text evidence="1">The sequence shown here is derived from an EMBL/GenBank/DDBJ whole genome shotgun (WGS) entry which is preliminary data.</text>
</comment>
<dbReference type="AlphaFoldDB" id="A0AAD8EI80"/>
<organism evidence="1 2">
    <name type="scientific">Diploptera punctata</name>
    <name type="common">Pacific beetle cockroach</name>
    <dbReference type="NCBI Taxonomy" id="6984"/>
    <lineage>
        <taxon>Eukaryota</taxon>
        <taxon>Metazoa</taxon>
        <taxon>Ecdysozoa</taxon>
        <taxon>Arthropoda</taxon>
        <taxon>Hexapoda</taxon>
        <taxon>Insecta</taxon>
        <taxon>Pterygota</taxon>
        <taxon>Neoptera</taxon>
        <taxon>Polyneoptera</taxon>
        <taxon>Dictyoptera</taxon>
        <taxon>Blattodea</taxon>
        <taxon>Blaberoidea</taxon>
        <taxon>Blaberidae</taxon>
        <taxon>Diplopterinae</taxon>
        <taxon>Diploptera</taxon>
    </lineage>
</organism>
<dbReference type="EMBL" id="JASPKZ010004211">
    <property type="protein sequence ID" value="KAJ9590502.1"/>
    <property type="molecule type" value="Genomic_DNA"/>
</dbReference>
<reference evidence="1" key="2">
    <citation type="submission" date="2023-05" db="EMBL/GenBank/DDBJ databases">
        <authorList>
            <person name="Fouks B."/>
        </authorList>
    </citation>
    <scope>NUCLEOTIDE SEQUENCE</scope>
    <source>
        <strain evidence="1">Stay&amp;Tobe</strain>
        <tissue evidence="1">Testes</tissue>
    </source>
</reference>
<evidence type="ECO:0000313" key="1">
    <source>
        <dbReference type="EMBL" id="KAJ9590502.1"/>
    </source>
</evidence>
<evidence type="ECO:0000313" key="2">
    <source>
        <dbReference type="Proteomes" id="UP001233999"/>
    </source>
</evidence>
<gene>
    <name evidence="1" type="ORF">L9F63_016453</name>
</gene>
<proteinExistence type="predicted"/>
<feature type="non-terminal residue" evidence="1">
    <location>
        <position position="155"/>
    </location>
</feature>
<reference evidence="1" key="1">
    <citation type="journal article" date="2023" name="IScience">
        <title>Live-bearing cockroach genome reveals convergent evolutionary mechanisms linked to viviparity in insects and beyond.</title>
        <authorList>
            <person name="Fouks B."/>
            <person name="Harrison M.C."/>
            <person name="Mikhailova A.A."/>
            <person name="Marchal E."/>
            <person name="English S."/>
            <person name="Carruthers M."/>
            <person name="Jennings E.C."/>
            <person name="Chiamaka E.L."/>
            <person name="Frigard R.A."/>
            <person name="Pippel M."/>
            <person name="Attardo G.M."/>
            <person name="Benoit J.B."/>
            <person name="Bornberg-Bauer E."/>
            <person name="Tobe S.S."/>
        </authorList>
    </citation>
    <scope>NUCLEOTIDE SEQUENCE</scope>
    <source>
        <strain evidence="1">Stay&amp;Tobe</strain>
    </source>
</reference>
<sequence>MQSPKDGKLLPETFTVDKRRFENKSNGHELLCFQNLFHDCDPVWRHLLRGCCLVIYRIHLNYLKFSLKSTIFREAYKQELPLKSTFTHRNLRRMQKHKKSDLKILIHRILLHTKRYSWEVPNQSVEAEHKRPEILIQDLKKILRFQIREKNNTQS</sequence>
<name>A0AAD8EI80_DIPPU</name>
<keyword evidence="2" id="KW-1185">Reference proteome</keyword>